<proteinExistence type="predicted"/>
<keyword evidence="1 3" id="KW-0238">DNA-binding</keyword>
<dbReference type="PANTHER" id="PTHR46797">
    <property type="entry name" value="HTH-TYPE TRANSCRIPTIONAL REGULATOR"/>
    <property type="match status" value="1"/>
</dbReference>
<dbReference type="PANTHER" id="PTHR46797:SF1">
    <property type="entry name" value="METHYLPHOSPHONATE SYNTHASE"/>
    <property type="match status" value="1"/>
</dbReference>
<reference evidence="3 4" key="1">
    <citation type="submission" date="2016-11" db="EMBL/GenBank/DDBJ databases">
        <authorList>
            <person name="Jaros S."/>
            <person name="Januszkiewicz K."/>
            <person name="Wedrychowicz H."/>
        </authorList>
    </citation>
    <scope>NUCLEOTIDE SEQUENCE [LARGE SCALE GENOMIC DNA]</scope>
    <source>
        <strain evidence="3 4">DSM 15480</strain>
    </source>
</reference>
<dbReference type="Proteomes" id="UP000184301">
    <property type="component" value="Unassembled WGS sequence"/>
</dbReference>
<dbReference type="SUPFAM" id="SSF47413">
    <property type="entry name" value="lambda repressor-like DNA-binding domains"/>
    <property type="match status" value="1"/>
</dbReference>
<sequence>MVNEERRIRVGYRIKECREEMKMSQSALSEKANVSRTIISGLENGSITVTTTETLFKIANALNKKVSDIFLD</sequence>
<dbReference type="STRING" id="1121950.SAMN02745243_03762"/>
<evidence type="ECO:0000259" key="2">
    <source>
        <dbReference type="PROSITE" id="PS50943"/>
    </source>
</evidence>
<feature type="domain" description="HTH cro/C1-type" evidence="2">
    <location>
        <begin position="14"/>
        <end position="69"/>
    </location>
</feature>
<dbReference type="EMBL" id="FQZY01000089">
    <property type="protein sequence ID" value="SHK80508.1"/>
    <property type="molecule type" value="Genomic_DNA"/>
</dbReference>
<dbReference type="InterPro" id="IPR001387">
    <property type="entry name" value="Cro/C1-type_HTH"/>
</dbReference>
<dbReference type="Gene3D" id="1.10.260.40">
    <property type="entry name" value="lambda repressor-like DNA-binding domains"/>
    <property type="match status" value="1"/>
</dbReference>
<dbReference type="InterPro" id="IPR010982">
    <property type="entry name" value="Lambda_DNA-bd_dom_sf"/>
</dbReference>
<evidence type="ECO:0000313" key="4">
    <source>
        <dbReference type="Proteomes" id="UP000184301"/>
    </source>
</evidence>
<organism evidence="3 4">
    <name type="scientific">Hespellia stercorisuis DSM 15480</name>
    <dbReference type="NCBI Taxonomy" id="1121950"/>
    <lineage>
        <taxon>Bacteria</taxon>
        <taxon>Bacillati</taxon>
        <taxon>Bacillota</taxon>
        <taxon>Clostridia</taxon>
        <taxon>Lachnospirales</taxon>
        <taxon>Lachnospiraceae</taxon>
        <taxon>Hespellia</taxon>
    </lineage>
</organism>
<evidence type="ECO:0000256" key="1">
    <source>
        <dbReference type="ARBA" id="ARBA00023125"/>
    </source>
</evidence>
<gene>
    <name evidence="3" type="ORF">SAMN02745243_03762</name>
</gene>
<dbReference type="InterPro" id="IPR050807">
    <property type="entry name" value="TransReg_Diox_bact_type"/>
</dbReference>
<dbReference type="CDD" id="cd00093">
    <property type="entry name" value="HTH_XRE"/>
    <property type="match status" value="1"/>
</dbReference>
<dbReference type="PROSITE" id="PS50943">
    <property type="entry name" value="HTH_CROC1"/>
    <property type="match status" value="1"/>
</dbReference>
<dbReference type="SMART" id="SM00530">
    <property type="entry name" value="HTH_XRE"/>
    <property type="match status" value="1"/>
</dbReference>
<accession>A0A1M6VGB8</accession>
<dbReference type="GO" id="GO:0003700">
    <property type="term" value="F:DNA-binding transcription factor activity"/>
    <property type="evidence" value="ECO:0007669"/>
    <property type="project" value="TreeGrafter"/>
</dbReference>
<dbReference type="GO" id="GO:0005829">
    <property type="term" value="C:cytosol"/>
    <property type="evidence" value="ECO:0007669"/>
    <property type="project" value="TreeGrafter"/>
</dbReference>
<keyword evidence="4" id="KW-1185">Reference proteome</keyword>
<dbReference type="Pfam" id="PF01381">
    <property type="entry name" value="HTH_3"/>
    <property type="match status" value="1"/>
</dbReference>
<dbReference type="GO" id="GO:0003677">
    <property type="term" value="F:DNA binding"/>
    <property type="evidence" value="ECO:0007669"/>
    <property type="project" value="UniProtKB-KW"/>
</dbReference>
<evidence type="ECO:0000313" key="3">
    <source>
        <dbReference type="EMBL" id="SHK80508.1"/>
    </source>
</evidence>
<dbReference type="OrthoDB" id="371153at2"/>
<name>A0A1M6VGB8_9FIRM</name>
<dbReference type="AlphaFoldDB" id="A0A1M6VGB8"/>
<protein>
    <submittedName>
        <fullName evidence="3">DNA-binding transcriptional regulator, XRE-family HTH domain</fullName>
    </submittedName>
</protein>